<name>A0ABW3X4R8_9HYPH</name>
<dbReference type="RefSeq" id="WP_238205573.1">
    <property type="nucleotide sequence ID" value="NZ_JBHTND010000045.1"/>
</dbReference>
<comment type="caution">
    <text evidence="1">The sequence shown here is derived from an EMBL/GenBank/DDBJ whole genome shotgun (WGS) entry which is preliminary data.</text>
</comment>
<dbReference type="Pfam" id="PF05045">
    <property type="entry name" value="RgpF"/>
    <property type="match status" value="1"/>
</dbReference>
<protein>
    <submittedName>
        <fullName evidence="1">Rhamnan synthesis F family protein</fullName>
    </submittedName>
</protein>
<evidence type="ECO:0000313" key="1">
    <source>
        <dbReference type="EMBL" id="MFD1303963.1"/>
    </source>
</evidence>
<sequence>MRPLARRKAKHVALPARLTAMGRLGFRSHAYARHVYQKIAALTIGAAFVSPVGHRMRRMAARFSKPAHRPNVRTAVVAHLYYLDLLPEILACRAALPDGAPLHLTVPSDRVEQAQILLRGIPATVIHPCENRGRDIAPFIALLNAGTFAAYDAVLKLHTKRSPHLLDGEIRRKLLFSMLAGGQNATRRLLAEFEAPDTGLVGWKACYRAAPSYWMANEARVRAITRQMGIPDDAVRLGFFEGSMFWFRPVALTRLRHLHLRPEDFEPEARQLDGTLHHAIERCFTISARADGFRVSGLDGQVLR</sequence>
<keyword evidence="2" id="KW-1185">Reference proteome</keyword>
<dbReference type="EMBL" id="JBHTND010000045">
    <property type="protein sequence ID" value="MFD1303963.1"/>
    <property type="molecule type" value="Genomic_DNA"/>
</dbReference>
<accession>A0ABW3X4R8</accession>
<gene>
    <name evidence="1" type="ORF">ACFQ4G_20560</name>
</gene>
<dbReference type="InterPro" id="IPR007739">
    <property type="entry name" value="RgpF"/>
</dbReference>
<proteinExistence type="predicted"/>
<reference evidence="2" key="1">
    <citation type="journal article" date="2019" name="Int. J. Syst. Evol. Microbiol.">
        <title>The Global Catalogue of Microorganisms (GCM) 10K type strain sequencing project: providing services to taxonomists for standard genome sequencing and annotation.</title>
        <authorList>
            <consortium name="The Broad Institute Genomics Platform"/>
            <consortium name="The Broad Institute Genome Sequencing Center for Infectious Disease"/>
            <person name="Wu L."/>
            <person name="Ma J."/>
        </authorList>
    </citation>
    <scope>NUCLEOTIDE SEQUENCE [LARGE SCALE GENOMIC DNA]</scope>
    <source>
        <strain evidence="2">CCUG 56108</strain>
    </source>
</reference>
<organism evidence="1 2">
    <name type="scientific">Methylobacterium marchantiae</name>
    <dbReference type="NCBI Taxonomy" id="600331"/>
    <lineage>
        <taxon>Bacteria</taxon>
        <taxon>Pseudomonadati</taxon>
        <taxon>Pseudomonadota</taxon>
        <taxon>Alphaproteobacteria</taxon>
        <taxon>Hyphomicrobiales</taxon>
        <taxon>Methylobacteriaceae</taxon>
        <taxon>Methylobacterium</taxon>
    </lineage>
</organism>
<dbReference type="Proteomes" id="UP001597176">
    <property type="component" value="Unassembled WGS sequence"/>
</dbReference>
<evidence type="ECO:0000313" key="2">
    <source>
        <dbReference type="Proteomes" id="UP001597176"/>
    </source>
</evidence>